<evidence type="ECO:0000313" key="1">
    <source>
        <dbReference type="EMBL" id="MBD3715965.1"/>
    </source>
</evidence>
<dbReference type="EMBL" id="JACXSW010000013">
    <property type="protein sequence ID" value="MBD3715965.1"/>
    <property type="molecule type" value="Genomic_DNA"/>
</dbReference>
<dbReference type="AlphaFoldDB" id="A0A927DNR9"/>
<gene>
    <name evidence="1" type="ORF">IE979_11155</name>
</gene>
<name>A0A927DNR9_KLEPN</name>
<organism evidence="1 2">
    <name type="scientific">Klebsiella pneumoniae</name>
    <dbReference type="NCBI Taxonomy" id="573"/>
    <lineage>
        <taxon>Bacteria</taxon>
        <taxon>Pseudomonadati</taxon>
        <taxon>Pseudomonadota</taxon>
        <taxon>Gammaproteobacteria</taxon>
        <taxon>Enterobacterales</taxon>
        <taxon>Enterobacteriaceae</taxon>
        <taxon>Klebsiella/Raoultella group</taxon>
        <taxon>Klebsiella</taxon>
        <taxon>Klebsiella pneumoniae complex</taxon>
    </lineage>
</organism>
<evidence type="ECO:0000313" key="2">
    <source>
        <dbReference type="Proteomes" id="UP000639195"/>
    </source>
</evidence>
<accession>A0A927DNR9</accession>
<comment type="caution">
    <text evidence="1">The sequence shown here is derived from an EMBL/GenBank/DDBJ whole genome shotgun (WGS) entry which is preliminary data.</text>
</comment>
<sequence>MISLLRFFSPASPLLVNDKRRPILHRIFSQTHFQISDNTLIKIAIFPLKAAKNALFWKSIRPVAALLSLQMAK</sequence>
<protein>
    <submittedName>
        <fullName evidence="1">Uncharacterized protein</fullName>
    </submittedName>
</protein>
<proteinExistence type="predicted"/>
<dbReference type="Proteomes" id="UP000639195">
    <property type="component" value="Unassembled WGS sequence"/>
</dbReference>
<reference evidence="1" key="1">
    <citation type="submission" date="2020-07" db="EMBL/GenBank/DDBJ databases">
        <title>Clinical and genomic characterization of carbapenemase-producing Enterobacterales causing secondary infections during the COVID-19 crisis at a New York City hospital.</title>
        <authorList>
            <person name="Gomez-Simmonds A."/>
            <person name="Annavajhala M.K."/>
            <person name="Uhlemann A.-C."/>
        </authorList>
    </citation>
    <scope>NUCLEOTIDE SEQUENCE</scope>
    <source>
        <strain evidence="1">KP1827</strain>
    </source>
</reference>